<sequence>MDDKTLNRILGFPYIVSYIFGLIGIAAMFSGNANHIGGILFFWVVILVGYAFLKDDES</sequence>
<reference evidence="2" key="1">
    <citation type="journal article" date="2014" name="Front. Microbiol.">
        <title>High frequency of phylogenetically diverse reductive dehalogenase-homologous genes in deep subseafloor sedimentary metagenomes.</title>
        <authorList>
            <person name="Kawai M."/>
            <person name="Futagami T."/>
            <person name="Toyoda A."/>
            <person name="Takaki Y."/>
            <person name="Nishi S."/>
            <person name="Hori S."/>
            <person name="Arai W."/>
            <person name="Tsubouchi T."/>
            <person name="Morono Y."/>
            <person name="Uchiyama I."/>
            <person name="Ito T."/>
            <person name="Fujiyama A."/>
            <person name="Inagaki F."/>
            <person name="Takami H."/>
        </authorList>
    </citation>
    <scope>NUCLEOTIDE SEQUENCE</scope>
    <source>
        <strain evidence="2">Expedition CK06-06</strain>
    </source>
</reference>
<keyword evidence="1" id="KW-0812">Transmembrane</keyword>
<keyword evidence="1" id="KW-1133">Transmembrane helix</keyword>
<name>X0TAQ6_9ZZZZ</name>
<protein>
    <submittedName>
        <fullName evidence="2">Uncharacterized protein</fullName>
    </submittedName>
</protein>
<organism evidence="2">
    <name type="scientific">marine sediment metagenome</name>
    <dbReference type="NCBI Taxonomy" id="412755"/>
    <lineage>
        <taxon>unclassified sequences</taxon>
        <taxon>metagenomes</taxon>
        <taxon>ecological metagenomes</taxon>
    </lineage>
</organism>
<dbReference type="EMBL" id="BARS01003684">
    <property type="protein sequence ID" value="GAF85277.1"/>
    <property type="molecule type" value="Genomic_DNA"/>
</dbReference>
<evidence type="ECO:0000313" key="2">
    <source>
        <dbReference type="EMBL" id="GAF85277.1"/>
    </source>
</evidence>
<gene>
    <name evidence="2" type="ORF">S01H1_07141</name>
</gene>
<proteinExistence type="predicted"/>
<feature type="transmembrane region" description="Helical" evidence="1">
    <location>
        <begin position="35"/>
        <end position="53"/>
    </location>
</feature>
<accession>X0TAQ6</accession>
<keyword evidence="1" id="KW-0472">Membrane</keyword>
<dbReference type="AlphaFoldDB" id="X0TAQ6"/>
<comment type="caution">
    <text evidence="2">The sequence shown here is derived from an EMBL/GenBank/DDBJ whole genome shotgun (WGS) entry which is preliminary data.</text>
</comment>
<feature type="transmembrane region" description="Helical" evidence="1">
    <location>
        <begin position="12"/>
        <end position="29"/>
    </location>
</feature>
<evidence type="ECO:0000256" key="1">
    <source>
        <dbReference type="SAM" id="Phobius"/>
    </source>
</evidence>